<keyword evidence="9" id="KW-0597">Phosphoprotein</keyword>
<dbReference type="Pfam" id="PF03879">
    <property type="entry name" value="Cgr1"/>
    <property type="match status" value="1"/>
</dbReference>
<keyword evidence="8" id="KW-0698">rRNA processing</keyword>
<dbReference type="InterPro" id="IPR026570">
    <property type="entry name" value="CCDC86"/>
</dbReference>
<evidence type="ECO:0000313" key="15">
    <source>
        <dbReference type="Proteomes" id="UP000887540"/>
    </source>
</evidence>
<dbReference type="GO" id="GO:0005694">
    <property type="term" value="C:chromosome"/>
    <property type="evidence" value="ECO:0007669"/>
    <property type="project" value="UniProtKB-SubCell"/>
</dbReference>
<feature type="region of interest" description="Disordered" evidence="14">
    <location>
        <begin position="1"/>
        <end position="43"/>
    </location>
</feature>
<evidence type="ECO:0000256" key="2">
    <source>
        <dbReference type="ARBA" id="ARBA00004286"/>
    </source>
</evidence>
<keyword evidence="12" id="KW-0539">Nucleus</keyword>
<reference evidence="16" key="1">
    <citation type="submission" date="2022-11" db="UniProtKB">
        <authorList>
            <consortium name="WormBaseParasite"/>
        </authorList>
    </citation>
    <scope>IDENTIFICATION</scope>
</reference>
<evidence type="ECO:0000256" key="10">
    <source>
        <dbReference type="ARBA" id="ARBA00022934"/>
    </source>
</evidence>
<accession>A0A914ENF8</accession>
<evidence type="ECO:0000256" key="5">
    <source>
        <dbReference type="ARBA" id="ARBA00016738"/>
    </source>
</evidence>
<dbReference type="PANTHER" id="PTHR13557">
    <property type="entry name" value="COILED-COIL DOMAIN-CONTAINING PROTEIN 86"/>
    <property type="match status" value="1"/>
</dbReference>
<keyword evidence="10" id="KW-0164">Citrullination</keyword>
<feature type="compositionally biased region" description="Basic and acidic residues" evidence="14">
    <location>
        <begin position="11"/>
        <end position="26"/>
    </location>
</feature>
<evidence type="ECO:0000256" key="6">
    <source>
        <dbReference type="ARBA" id="ARBA00022454"/>
    </source>
</evidence>
<name>A0A914ENF8_9BILA</name>
<evidence type="ECO:0000256" key="13">
    <source>
        <dbReference type="ARBA" id="ARBA00093307"/>
    </source>
</evidence>
<evidence type="ECO:0000256" key="9">
    <source>
        <dbReference type="ARBA" id="ARBA00022553"/>
    </source>
</evidence>
<keyword evidence="15" id="KW-1185">Reference proteome</keyword>
<evidence type="ECO:0000256" key="12">
    <source>
        <dbReference type="ARBA" id="ARBA00023242"/>
    </source>
</evidence>
<sequence>MTEENLMETDQVEKPETSTKNEEVRGKPKSGRWWKTTQKQRHSAIIKVKPLKSSWEHKMKNRADTKSTKALQQEIRDRLAAEKAAKLEAKKERERRRKENEQKAEIVQVTGLEPEIGLIEAKPLHYKNN</sequence>
<comment type="similarity">
    <text evidence="4">Belongs to the CGR1 family.</text>
</comment>
<protein>
    <recommendedName>
        <fullName evidence="5">Coiled-coil domain-containing protein 86</fullName>
    </recommendedName>
</protein>
<keyword evidence="7" id="KW-0690">Ribosome biogenesis</keyword>
<comment type="function">
    <text evidence="1">Involved in nucleolar integrity and required for processing of the pre-rRNA for the 60S ribosome subunit.</text>
</comment>
<evidence type="ECO:0000256" key="14">
    <source>
        <dbReference type="SAM" id="MobiDB-lite"/>
    </source>
</evidence>
<comment type="function">
    <text evidence="13">Required for proper chromosome segregation during mitosis and error-free mitotic progression.</text>
</comment>
<proteinExistence type="inferred from homology"/>
<evidence type="ECO:0000313" key="16">
    <source>
        <dbReference type="WBParaSite" id="ACRNAN_scaffold9801.g30070.t1"/>
    </source>
</evidence>
<keyword evidence="11" id="KW-0175">Coiled coil</keyword>
<comment type="subcellular location">
    <subcellularLocation>
        <location evidence="2">Chromosome</location>
    </subcellularLocation>
    <subcellularLocation>
        <location evidence="3">Nucleus</location>
        <location evidence="3">Nucleolus</location>
    </subcellularLocation>
</comment>
<dbReference type="GO" id="GO:0006364">
    <property type="term" value="P:rRNA processing"/>
    <property type="evidence" value="ECO:0007669"/>
    <property type="project" value="UniProtKB-KW"/>
</dbReference>
<dbReference type="Proteomes" id="UP000887540">
    <property type="component" value="Unplaced"/>
</dbReference>
<dbReference type="AlphaFoldDB" id="A0A914ENF8"/>
<dbReference type="WBParaSite" id="ACRNAN_scaffold9801.g30070.t1">
    <property type="protein sequence ID" value="ACRNAN_scaffold9801.g30070.t1"/>
    <property type="gene ID" value="ACRNAN_scaffold9801.g30070"/>
</dbReference>
<organism evidence="15 16">
    <name type="scientific">Acrobeloides nanus</name>
    <dbReference type="NCBI Taxonomy" id="290746"/>
    <lineage>
        <taxon>Eukaryota</taxon>
        <taxon>Metazoa</taxon>
        <taxon>Ecdysozoa</taxon>
        <taxon>Nematoda</taxon>
        <taxon>Chromadorea</taxon>
        <taxon>Rhabditida</taxon>
        <taxon>Tylenchina</taxon>
        <taxon>Cephalobomorpha</taxon>
        <taxon>Cephaloboidea</taxon>
        <taxon>Cephalobidae</taxon>
        <taxon>Acrobeloides</taxon>
    </lineage>
</organism>
<dbReference type="GO" id="GO:0005730">
    <property type="term" value="C:nucleolus"/>
    <property type="evidence" value="ECO:0007669"/>
    <property type="project" value="UniProtKB-SubCell"/>
</dbReference>
<evidence type="ECO:0000256" key="7">
    <source>
        <dbReference type="ARBA" id="ARBA00022517"/>
    </source>
</evidence>
<evidence type="ECO:0000256" key="8">
    <source>
        <dbReference type="ARBA" id="ARBA00022552"/>
    </source>
</evidence>
<evidence type="ECO:0000256" key="4">
    <source>
        <dbReference type="ARBA" id="ARBA00007869"/>
    </source>
</evidence>
<evidence type="ECO:0000256" key="1">
    <source>
        <dbReference type="ARBA" id="ARBA00004090"/>
    </source>
</evidence>
<keyword evidence="6" id="KW-0158">Chromosome</keyword>
<evidence type="ECO:0000256" key="3">
    <source>
        <dbReference type="ARBA" id="ARBA00004604"/>
    </source>
</evidence>
<feature type="compositionally biased region" description="Basic residues" evidence="14">
    <location>
        <begin position="27"/>
        <end position="43"/>
    </location>
</feature>
<evidence type="ECO:0000256" key="11">
    <source>
        <dbReference type="ARBA" id="ARBA00023054"/>
    </source>
</evidence>
<dbReference type="PANTHER" id="PTHR13557:SF1">
    <property type="entry name" value="COILED-COIL DOMAIN-CONTAINING PROTEIN 86"/>
    <property type="match status" value="1"/>
</dbReference>
<dbReference type="InterPro" id="IPR005579">
    <property type="entry name" value="Cgr1-like"/>
</dbReference>